<dbReference type="PANTHER" id="PTHR19338:SF16">
    <property type="entry name" value="AAA+ ATPASE DOMAIN-CONTAINING PROTEIN"/>
    <property type="match status" value="1"/>
</dbReference>
<sequence length="207" mass="23423">MHAALGNVAEVPREQLEEHVKDWDKQVREHSHRTEVVVDTFQVRILGSEGSTDPDSFNKRLTNKMENSFRRAKARHEIAYSIKRIKDQIQDLANENGWYRDWCEVEAEPKPDPDPRLKALITESANLVGIHEKREELIKLLVDGDEVSKTKLKTVSIVGLGGLGKTTLAKAVYDKIKGDFDCTAFVSVGQKPDAKKVLMDILFNVDN</sequence>
<dbReference type="AlphaFoldDB" id="A0A8T0PNI1"/>
<accession>A0A8T0PNI1</accession>
<dbReference type="Gene3D" id="3.40.50.300">
    <property type="entry name" value="P-loop containing nucleotide triphosphate hydrolases"/>
    <property type="match status" value="1"/>
</dbReference>
<dbReference type="Pfam" id="PF00931">
    <property type="entry name" value="NB-ARC"/>
    <property type="match status" value="1"/>
</dbReference>
<proteinExistence type="predicted"/>
<dbReference type="InterPro" id="IPR002182">
    <property type="entry name" value="NB-ARC"/>
</dbReference>
<dbReference type="SUPFAM" id="SSF52540">
    <property type="entry name" value="P-loop containing nucleoside triphosphate hydrolases"/>
    <property type="match status" value="1"/>
</dbReference>
<evidence type="ECO:0000313" key="3">
    <source>
        <dbReference type="Proteomes" id="UP000823388"/>
    </source>
</evidence>
<keyword evidence="3" id="KW-1185">Reference proteome</keyword>
<dbReference type="Proteomes" id="UP000823388">
    <property type="component" value="Chromosome 8K"/>
</dbReference>
<comment type="caution">
    <text evidence="2">The sequence shown here is derived from an EMBL/GenBank/DDBJ whole genome shotgun (WGS) entry which is preliminary data.</text>
</comment>
<dbReference type="InterPro" id="IPR027417">
    <property type="entry name" value="P-loop_NTPase"/>
</dbReference>
<reference evidence="2" key="1">
    <citation type="submission" date="2020-05" db="EMBL/GenBank/DDBJ databases">
        <title>WGS assembly of Panicum virgatum.</title>
        <authorList>
            <person name="Lovell J.T."/>
            <person name="Jenkins J."/>
            <person name="Shu S."/>
            <person name="Juenger T.E."/>
            <person name="Schmutz J."/>
        </authorList>
    </citation>
    <scope>NUCLEOTIDE SEQUENCE</scope>
    <source>
        <strain evidence="2">AP13</strain>
    </source>
</reference>
<evidence type="ECO:0000313" key="2">
    <source>
        <dbReference type="EMBL" id="KAG2563150.1"/>
    </source>
</evidence>
<name>A0A8T0PNI1_PANVG</name>
<dbReference type="EMBL" id="CM029051">
    <property type="protein sequence ID" value="KAG2563150.1"/>
    <property type="molecule type" value="Genomic_DNA"/>
</dbReference>
<dbReference type="Gene3D" id="1.20.5.4130">
    <property type="match status" value="1"/>
</dbReference>
<protein>
    <recommendedName>
        <fullName evidence="1">NB-ARC domain-containing protein</fullName>
    </recommendedName>
</protein>
<dbReference type="PANTHER" id="PTHR19338">
    <property type="entry name" value="TRANSLOCASE OF INNER MITOCHONDRIAL MEMBRANE 13 HOMOLOG"/>
    <property type="match status" value="1"/>
</dbReference>
<gene>
    <name evidence="2" type="ORF">PVAP13_8KG321102</name>
</gene>
<evidence type="ECO:0000259" key="1">
    <source>
        <dbReference type="Pfam" id="PF00931"/>
    </source>
</evidence>
<organism evidence="2 3">
    <name type="scientific">Panicum virgatum</name>
    <name type="common">Blackwell switchgrass</name>
    <dbReference type="NCBI Taxonomy" id="38727"/>
    <lineage>
        <taxon>Eukaryota</taxon>
        <taxon>Viridiplantae</taxon>
        <taxon>Streptophyta</taxon>
        <taxon>Embryophyta</taxon>
        <taxon>Tracheophyta</taxon>
        <taxon>Spermatophyta</taxon>
        <taxon>Magnoliopsida</taxon>
        <taxon>Liliopsida</taxon>
        <taxon>Poales</taxon>
        <taxon>Poaceae</taxon>
        <taxon>PACMAD clade</taxon>
        <taxon>Panicoideae</taxon>
        <taxon>Panicodae</taxon>
        <taxon>Paniceae</taxon>
        <taxon>Panicinae</taxon>
        <taxon>Panicum</taxon>
        <taxon>Panicum sect. Hiantes</taxon>
    </lineage>
</organism>
<feature type="domain" description="NB-ARC" evidence="1">
    <location>
        <begin position="135"/>
        <end position="205"/>
    </location>
</feature>
<dbReference type="GO" id="GO:0043531">
    <property type="term" value="F:ADP binding"/>
    <property type="evidence" value="ECO:0007669"/>
    <property type="project" value="InterPro"/>
</dbReference>